<evidence type="ECO:0000313" key="16">
    <source>
        <dbReference type="Proteomes" id="UP000649151"/>
    </source>
</evidence>
<dbReference type="InterPro" id="IPR003661">
    <property type="entry name" value="HisK_dim/P_dom"/>
</dbReference>
<dbReference type="InterPro" id="IPR025201">
    <property type="entry name" value="KdpD_TM"/>
</dbReference>
<feature type="transmembrane region" description="Helical" evidence="13">
    <location>
        <begin position="479"/>
        <end position="498"/>
    </location>
</feature>
<evidence type="ECO:0000256" key="3">
    <source>
        <dbReference type="ARBA" id="ARBA00012438"/>
    </source>
</evidence>
<protein>
    <recommendedName>
        <fullName evidence="3">histidine kinase</fullName>
        <ecNumber evidence="3">2.7.13.3</ecNumber>
    </recommendedName>
</protein>
<keyword evidence="6 13" id="KW-0812">Transmembrane</keyword>
<keyword evidence="10 13" id="KW-1133">Transmembrane helix</keyword>
<dbReference type="CDD" id="cd01987">
    <property type="entry name" value="USP_KdpD-like"/>
    <property type="match status" value="1"/>
</dbReference>
<dbReference type="Gene3D" id="3.30.565.10">
    <property type="entry name" value="Histidine kinase-like ATPase, C-terminal domain"/>
    <property type="match status" value="1"/>
</dbReference>
<dbReference type="PROSITE" id="PS50109">
    <property type="entry name" value="HIS_KIN"/>
    <property type="match status" value="1"/>
</dbReference>
<dbReference type="CDD" id="cd00082">
    <property type="entry name" value="HisKA"/>
    <property type="match status" value="1"/>
</dbReference>
<dbReference type="SMART" id="SM00388">
    <property type="entry name" value="HisKA"/>
    <property type="match status" value="1"/>
</dbReference>
<dbReference type="CDD" id="cd00075">
    <property type="entry name" value="HATPase"/>
    <property type="match status" value="1"/>
</dbReference>
<feature type="domain" description="Histidine kinase" evidence="14">
    <location>
        <begin position="677"/>
        <end position="894"/>
    </location>
</feature>
<dbReference type="Gene3D" id="1.10.287.130">
    <property type="match status" value="1"/>
</dbReference>
<sequence length="899" mass="101236">MMDQRPDPELLLGQIKKEQEQSAHKRGRLKIFFGYAAGVGKTYAMLEAAHQAKKKGVDVVAGYIEPHVRPETLALLDGLEVLPLLKAHHKGIVLNEFDLDGALKRHPQLILVDELAHSNADECRHIKRYQDINELLTAGIDVYTTVNVQHLESLNDIVASITGVTVRERIPDSVFDNADQVELVDIEPEDLISRLNNGKIYREQQAQKALDNFFTVENLISLREIALRRTADRVNRVSEKKKKKSTSYTEEHILICLSAAPSNAKVIRTAARMASAFKGMFTALFVETPDFVNMNDADRMMLRNNLKLAEQLGAKIATVYGEDIPAQIAEFARLSGVSKIVLGRTNAKKNLLFPKPSFADRLTQMAPNLDIYIIPDKHTHPYRKMNFLQKHQYTFSVKDTVKALGVLIIVTLICLGFFELGFSEANIITIYILGVLLTSIITSNIVYSLVSALFSVLVFNFLFTEPRFTFSANGAEYPVTFVVMFIAAFITGTLTMKLKDQARQVARRAYRTSILLETNQKLQQANTKSEIICETANQLIKLLDRNIIFYGRENNSLRPPAVFCRSEYEEDILQYTTHEEQAVAKWVFKNNKHAGATTNTLPGAKSLYMAVRGKEQVYGVVAVVLNHDELDSFENSLLISMLGECGLALDQEYLNETKKQAAMKAQQEQLRANLLRSISHDLRTPLTSISGNAGMLMSSADSLDKDKRMQLYTDIYDDSMWLFNLVENLLSVTRIEDGSMNIRSEVELLEEVITESLRHINRESVKHHIRVEMEDDLIMARMDSRLMIQVFINIIDNAIKYTPEGSHITVSVKKKEKWVEVSIADDGNGIPDNEKVNLFEMFYTTHKGVADSRRGLGLGLALCKSIINAHGGDICVKDNHPHGAIFQFTLPAEEVTIHE</sequence>
<comment type="caution">
    <text evidence="15">The sequence shown here is derived from an EMBL/GenBank/DDBJ whole genome shotgun (WGS) entry which is preliminary data.</text>
</comment>
<dbReference type="Gene3D" id="1.20.120.620">
    <property type="entry name" value="Backbone structure of the membrane domain of e. Coli histidine kinase receptor kdpd"/>
    <property type="match status" value="1"/>
</dbReference>
<keyword evidence="11" id="KW-0902">Two-component regulatory system</keyword>
<dbReference type="InterPro" id="IPR003594">
    <property type="entry name" value="HATPase_dom"/>
</dbReference>
<dbReference type="InterPro" id="IPR052023">
    <property type="entry name" value="Histidine_kinase_KdpD"/>
</dbReference>
<dbReference type="InterPro" id="IPR004358">
    <property type="entry name" value="Sig_transdc_His_kin-like_C"/>
</dbReference>
<dbReference type="PRINTS" id="PR00344">
    <property type="entry name" value="BCTRLSENSOR"/>
</dbReference>
<evidence type="ECO:0000256" key="10">
    <source>
        <dbReference type="ARBA" id="ARBA00022989"/>
    </source>
</evidence>
<evidence type="ECO:0000259" key="14">
    <source>
        <dbReference type="PROSITE" id="PS50109"/>
    </source>
</evidence>
<evidence type="ECO:0000256" key="1">
    <source>
        <dbReference type="ARBA" id="ARBA00000085"/>
    </source>
</evidence>
<evidence type="ECO:0000256" key="11">
    <source>
        <dbReference type="ARBA" id="ARBA00023012"/>
    </source>
</evidence>
<dbReference type="Gene3D" id="3.30.450.40">
    <property type="match status" value="1"/>
</dbReference>
<evidence type="ECO:0000256" key="5">
    <source>
        <dbReference type="ARBA" id="ARBA00022679"/>
    </source>
</evidence>
<dbReference type="InterPro" id="IPR038318">
    <property type="entry name" value="KdpD_sf"/>
</dbReference>
<dbReference type="InterPro" id="IPR027417">
    <property type="entry name" value="P-loop_NTPase"/>
</dbReference>
<gene>
    <name evidence="15" type="ORF">H8Z77_04850</name>
</gene>
<dbReference type="GO" id="GO:0016301">
    <property type="term" value="F:kinase activity"/>
    <property type="evidence" value="ECO:0007669"/>
    <property type="project" value="UniProtKB-KW"/>
</dbReference>
<evidence type="ECO:0000256" key="6">
    <source>
        <dbReference type="ARBA" id="ARBA00022692"/>
    </source>
</evidence>
<dbReference type="EMBL" id="JACOQK010000001">
    <property type="protein sequence ID" value="MBC5787356.1"/>
    <property type="molecule type" value="Genomic_DNA"/>
</dbReference>
<name>A0ABR7IQE9_9CLOT</name>
<proteinExistence type="predicted"/>
<evidence type="ECO:0000256" key="12">
    <source>
        <dbReference type="ARBA" id="ARBA00023136"/>
    </source>
</evidence>
<evidence type="ECO:0000256" key="8">
    <source>
        <dbReference type="ARBA" id="ARBA00022777"/>
    </source>
</evidence>
<organism evidence="15 16">
    <name type="scientific">Clostridium facile</name>
    <dbReference type="NCBI Taxonomy" id="2763035"/>
    <lineage>
        <taxon>Bacteria</taxon>
        <taxon>Bacillati</taxon>
        <taxon>Bacillota</taxon>
        <taxon>Clostridia</taxon>
        <taxon>Eubacteriales</taxon>
        <taxon>Clostridiaceae</taxon>
        <taxon>Clostridium</taxon>
    </lineage>
</organism>
<reference evidence="15 16" key="1">
    <citation type="submission" date="2020-08" db="EMBL/GenBank/DDBJ databases">
        <title>Genome public.</title>
        <authorList>
            <person name="Liu C."/>
            <person name="Sun Q."/>
        </authorList>
    </citation>
    <scope>NUCLEOTIDE SEQUENCE [LARGE SCALE GENOMIC DNA]</scope>
    <source>
        <strain evidence="15 16">NSJ-27</strain>
    </source>
</reference>
<keyword evidence="8 15" id="KW-0418">Kinase</keyword>
<dbReference type="Pfam" id="PF00512">
    <property type="entry name" value="HisKA"/>
    <property type="match status" value="1"/>
</dbReference>
<dbReference type="InterPro" id="IPR036890">
    <property type="entry name" value="HATPase_C_sf"/>
</dbReference>
<keyword evidence="12 13" id="KW-0472">Membrane</keyword>
<dbReference type="RefSeq" id="WP_186996344.1">
    <property type="nucleotide sequence ID" value="NZ_JACOQK010000001.1"/>
</dbReference>
<dbReference type="Proteomes" id="UP000649151">
    <property type="component" value="Unassembled WGS sequence"/>
</dbReference>
<keyword evidence="7" id="KW-0547">Nucleotide-binding</keyword>
<dbReference type="InterPro" id="IPR003852">
    <property type="entry name" value="Sig_transdc_His_kinase_KdpD_N"/>
</dbReference>
<evidence type="ECO:0000256" key="2">
    <source>
        <dbReference type="ARBA" id="ARBA00004141"/>
    </source>
</evidence>
<keyword evidence="16" id="KW-1185">Reference proteome</keyword>
<keyword evidence="9" id="KW-0067">ATP-binding</keyword>
<comment type="catalytic activity">
    <reaction evidence="1">
        <text>ATP + protein L-histidine = ADP + protein N-phospho-L-histidine.</text>
        <dbReference type="EC" id="2.7.13.3"/>
    </reaction>
</comment>
<evidence type="ECO:0000256" key="13">
    <source>
        <dbReference type="SAM" id="Phobius"/>
    </source>
</evidence>
<feature type="transmembrane region" description="Helical" evidence="13">
    <location>
        <begin position="430"/>
        <end position="459"/>
    </location>
</feature>
<evidence type="ECO:0000256" key="9">
    <source>
        <dbReference type="ARBA" id="ARBA00022840"/>
    </source>
</evidence>
<dbReference type="Pfam" id="PF13493">
    <property type="entry name" value="DUF4118"/>
    <property type="match status" value="1"/>
</dbReference>
<dbReference type="Pfam" id="PF02702">
    <property type="entry name" value="KdpD"/>
    <property type="match status" value="1"/>
</dbReference>
<feature type="transmembrane region" description="Helical" evidence="13">
    <location>
        <begin position="400"/>
        <end position="418"/>
    </location>
</feature>
<dbReference type="InterPro" id="IPR005467">
    <property type="entry name" value="His_kinase_dom"/>
</dbReference>
<evidence type="ECO:0000256" key="4">
    <source>
        <dbReference type="ARBA" id="ARBA00022553"/>
    </source>
</evidence>
<accession>A0ABR7IQE9</accession>
<dbReference type="PANTHER" id="PTHR45569">
    <property type="entry name" value="SENSOR PROTEIN KDPD"/>
    <property type="match status" value="1"/>
</dbReference>
<dbReference type="SUPFAM" id="SSF47384">
    <property type="entry name" value="Homodimeric domain of signal transducing histidine kinase"/>
    <property type="match status" value="1"/>
</dbReference>
<dbReference type="InterPro" id="IPR036097">
    <property type="entry name" value="HisK_dim/P_sf"/>
</dbReference>
<keyword evidence="4" id="KW-0597">Phosphoprotein</keyword>
<dbReference type="SMART" id="SM00387">
    <property type="entry name" value="HATPase_c"/>
    <property type="match status" value="1"/>
</dbReference>
<evidence type="ECO:0000256" key="7">
    <source>
        <dbReference type="ARBA" id="ARBA00022741"/>
    </source>
</evidence>
<dbReference type="Gene3D" id="3.40.50.300">
    <property type="entry name" value="P-loop containing nucleotide triphosphate hydrolases"/>
    <property type="match status" value="1"/>
</dbReference>
<dbReference type="SUPFAM" id="SSF55874">
    <property type="entry name" value="ATPase domain of HSP90 chaperone/DNA topoisomerase II/histidine kinase"/>
    <property type="match status" value="1"/>
</dbReference>
<dbReference type="Pfam" id="PF02518">
    <property type="entry name" value="HATPase_c"/>
    <property type="match status" value="1"/>
</dbReference>
<keyword evidence="5" id="KW-0808">Transferase</keyword>
<evidence type="ECO:0000313" key="15">
    <source>
        <dbReference type="EMBL" id="MBC5787356.1"/>
    </source>
</evidence>
<dbReference type="EC" id="2.7.13.3" evidence="3"/>
<dbReference type="InterPro" id="IPR029016">
    <property type="entry name" value="GAF-like_dom_sf"/>
</dbReference>
<dbReference type="PANTHER" id="PTHR45569:SF1">
    <property type="entry name" value="SENSOR PROTEIN KDPD"/>
    <property type="match status" value="1"/>
</dbReference>
<comment type="subcellular location">
    <subcellularLocation>
        <location evidence="2">Membrane</location>
        <topology evidence="2">Multi-pass membrane protein</topology>
    </subcellularLocation>
</comment>